<feature type="transmembrane region" description="Helical" evidence="9">
    <location>
        <begin position="99"/>
        <end position="122"/>
    </location>
</feature>
<evidence type="ECO:0000256" key="5">
    <source>
        <dbReference type="ARBA" id="ARBA00022692"/>
    </source>
</evidence>
<dbReference type="PANTHER" id="PTHR38686">
    <property type="entry name" value="APOLIPOPROTEIN N-ACYLTRANSFERASE"/>
    <property type="match status" value="1"/>
</dbReference>
<organism evidence="11 12">
    <name type="scientific">Terriglobus roseus</name>
    <dbReference type="NCBI Taxonomy" id="392734"/>
    <lineage>
        <taxon>Bacteria</taxon>
        <taxon>Pseudomonadati</taxon>
        <taxon>Acidobacteriota</taxon>
        <taxon>Terriglobia</taxon>
        <taxon>Terriglobales</taxon>
        <taxon>Acidobacteriaceae</taxon>
        <taxon>Terriglobus</taxon>
    </lineage>
</organism>
<evidence type="ECO:0000256" key="8">
    <source>
        <dbReference type="ARBA" id="ARBA00023315"/>
    </source>
</evidence>
<dbReference type="CDD" id="cd07571">
    <property type="entry name" value="ALP_N-acyl_transferase"/>
    <property type="match status" value="1"/>
</dbReference>
<feature type="transmembrane region" description="Helical" evidence="9">
    <location>
        <begin position="167"/>
        <end position="196"/>
    </location>
</feature>
<accession>A0A1H4TPM3</accession>
<evidence type="ECO:0000256" key="2">
    <source>
        <dbReference type="ARBA" id="ARBA00010065"/>
    </source>
</evidence>
<feature type="transmembrane region" description="Helical" evidence="9">
    <location>
        <begin position="129"/>
        <end position="147"/>
    </location>
</feature>
<keyword evidence="6 9" id="KW-1133">Transmembrane helix</keyword>
<comment type="similarity">
    <text evidence="2 9">Belongs to the CN hydrolase family. Apolipoprotein N-acyltransferase subfamily.</text>
</comment>
<dbReference type="Pfam" id="PF00795">
    <property type="entry name" value="CN_hydrolase"/>
    <property type="match status" value="1"/>
</dbReference>
<keyword evidence="3 9" id="KW-1003">Cell membrane</keyword>
<dbReference type="SUPFAM" id="SSF56317">
    <property type="entry name" value="Carbon-nitrogen hydrolase"/>
    <property type="match status" value="1"/>
</dbReference>
<dbReference type="Pfam" id="PF20154">
    <property type="entry name" value="LNT_N"/>
    <property type="match status" value="1"/>
</dbReference>
<dbReference type="PANTHER" id="PTHR38686:SF1">
    <property type="entry name" value="APOLIPOPROTEIN N-ACYLTRANSFERASE"/>
    <property type="match status" value="1"/>
</dbReference>
<keyword evidence="8 9" id="KW-0012">Acyltransferase</keyword>
<feature type="transmembrane region" description="Helical" evidence="9">
    <location>
        <begin position="499"/>
        <end position="517"/>
    </location>
</feature>
<comment type="catalytic activity">
    <reaction evidence="9">
        <text>N-terminal S-1,2-diacyl-sn-glyceryl-L-cysteinyl-[lipoprotein] + a glycerophospholipid = N-acyl-S-1,2-diacyl-sn-glyceryl-L-cysteinyl-[lipoprotein] + a 2-acyl-sn-glycero-3-phospholipid + H(+)</text>
        <dbReference type="Rhea" id="RHEA:48228"/>
        <dbReference type="Rhea" id="RHEA-COMP:14681"/>
        <dbReference type="Rhea" id="RHEA-COMP:14684"/>
        <dbReference type="ChEBI" id="CHEBI:15378"/>
        <dbReference type="ChEBI" id="CHEBI:136912"/>
        <dbReference type="ChEBI" id="CHEBI:140656"/>
        <dbReference type="ChEBI" id="CHEBI:140657"/>
        <dbReference type="ChEBI" id="CHEBI:140660"/>
        <dbReference type="EC" id="2.3.1.269"/>
    </reaction>
</comment>
<evidence type="ECO:0000313" key="11">
    <source>
        <dbReference type="EMBL" id="SEC58339.1"/>
    </source>
</evidence>
<reference evidence="11 12" key="1">
    <citation type="submission" date="2016-10" db="EMBL/GenBank/DDBJ databases">
        <authorList>
            <person name="de Groot N.N."/>
        </authorList>
    </citation>
    <scope>NUCLEOTIDE SEQUENCE [LARGE SCALE GENOMIC DNA]</scope>
    <source>
        <strain evidence="11 12">AB35.6</strain>
    </source>
</reference>
<dbReference type="HAMAP" id="MF_01148">
    <property type="entry name" value="Lnt"/>
    <property type="match status" value="1"/>
</dbReference>
<dbReference type="GO" id="GO:0005886">
    <property type="term" value="C:plasma membrane"/>
    <property type="evidence" value="ECO:0007669"/>
    <property type="project" value="UniProtKB-SubCell"/>
</dbReference>
<dbReference type="GO" id="GO:0042158">
    <property type="term" value="P:lipoprotein biosynthetic process"/>
    <property type="evidence" value="ECO:0007669"/>
    <property type="project" value="UniProtKB-UniRule"/>
</dbReference>
<dbReference type="InterPro" id="IPR004563">
    <property type="entry name" value="Apolipo_AcylTrfase"/>
</dbReference>
<keyword evidence="5 9" id="KW-0812">Transmembrane</keyword>
<dbReference type="AlphaFoldDB" id="A0A1H4TPM3"/>
<dbReference type="PROSITE" id="PS50263">
    <property type="entry name" value="CN_HYDROLASE"/>
    <property type="match status" value="1"/>
</dbReference>
<feature type="transmembrane region" description="Helical" evidence="9">
    <location>
        <begin position="41"/>
        <end position="61"/>
    </location>
</feature>
<protein>
    <recommendedName>
        <fullName evidence="9">Apolipoprotein N-acyltransferase</fullName>
        <shortName evidence="9">ALP N-acyltransferase</shortName>
        <ecNumber evidence="9">2.3.1.269</ecNumber>
    </recommendedName>
</protein>
<dbReference type="EMBL" id="FNSD01000001">
    <property type="protein sequence ID" value="SEC58339.1"/>
    <property type="molecule type" value="Genomic_DNA"/>
</dbReference>
<dbReference type="NCBIfam" id="TIGR00546">
    <property type="entry name" value="lnt"/>
    <property type="match status" value="1"/>
</dbReference>
<evidence type="ECO:0000256" key="9">
    <source>
        <dbReference type="HAMAP-Rule" id="MF_01148"/>
    </source>
</evidence>
<comment type="function">
    <text evidence="9">Catalyzes the phospholipid dependent N-acylation of the N-terminal cysteine of apolipoprotein, the last step in lipoprotein maturation.</text>
</comment>
<evidence type="ECO:0000256" key="7">
    <source>
        <dbReference type="ARBA" id="ARBA00023136"/>
    </source>
</evidence>
<feature type="transmembrane region" description="Helical" evidence="9">
    <location>
        <begin position="68"/>
        <end position="87"/>
    </location>
</feature>
<evidence type="ECO:0000256" key="3">
    <source>
        <dbReference type="ARBA" id="ARBA00022475"/>
    </source>
</evidence>
<dbReference type="Gene3D" id="3.60.110.10">
    <property type="entry name" value="Carbon-nitrogen hydrolase"/>
    <property type="match status" value="1"/>
</dbReference>
<proteinExistence type="inferred from homology"/>
<feature type="domain" description="CN hydrolase" evidence="10">
    <location>
        <begin position="234"/>
        <end position="486"/>
    </location>
</feature>
<sequence>MLDSNAMRVLSSRVLTALLLASVLQIVIFPVAGPLPAWRSALSWFALIPLLWMLLSAGAAWTMRQAALVGYLNGVLWYLGTCYWIYFTMHQYGGMAVPVAMLVMLLFCMYLALYHALFAVLLHMVRRAGAVYALMAAPFLWIAVELARARVTSFPWNLLGYSQVDNAVLASLAPVTGVYGLSFVLAAGNAAIAAAIVLPRRRVATTVALVAAVIATGVQNFGWMMQAPIRHGSQKAVLLQPNLSVTGGESADAGTLARSSAGLSLQASVLDDSPARVILWPESPSPFDTQKPGFVSTVSGLASETHAPVISGAVGYVQDPSIQRGYRVYNSALLFKPGSGYAARYDKIHLVPFGEFVPYANLFSFASGLTQAVGTFDRGSSRATIDADGHRYGVFLCYESIFSDEIRQFARNGAEVLVNLSDDGWYGDTSAPFQHLNMARMRAIENRRWLLRDTNNGITASIDPNGRVVETMQRNQRGAVAVHFDYLSDKTFYTLHGDLFAYACTLFAIALLAYAALTPRRAVD</sequence>
<evidence type="ECO:0000313" key="12">
    <source>
        <dbReference type="Proteomes" id="UP000182409"/>
    </source>
</evidence>
<dbReference type="GO" id="GO:0016410">
    <property type="term" value="F:N-acyltransferase activity"/>
    <property type="evidence" value="ECO:0007669"/>
    <property type="project" value="UniProtKB-UniRule"/>
</dbReference>
<evidence type="ECO:0000256" key="6">
    <source>
        <dbReference type="ARBA" id="ARBA00022989"/>
    </source>
</evidence>
<evidence type="ECO:0000256" key="4">
    <source>
        <dbReference type="ARBA" id="ARBA00022679"/>
    </source>
</evidence>
<keyword evidence="4 9" id="KW-0808">Transferase</keyword>
<dbReference type="UniPathway" id="UPA00666"/>
<dbReference type="InterPro" id="IPR045378">
    <property type="entry name" value="LNT_N"/>
</dbReference>
<evidence type="ECO:0000256" key="1">
    <source>
        <dbReference type="ARBA" id="ARBA00004651"/>
    </source>
</evidence>
<dbReference type="InterPro" id="IPR003010">
    <property type="entry name" value="C-N_Hydrolase"/>
</dbReference>
<dbReference type="InterPro" id="IPR036526">
    <property type="entry name" value="C-N_Hydrolase_sf"/>
</dbReference>
<comment type="pathway">
    <text evidence="9">Protein modification; lipoprotein biosynthesis (N-acyl transfer).</text>
</comment>
<keyword evidence="7 9" id="KW-0472">Membrane</keyword>
<gene>
    <name evidence="9" type="primary">lnt</name>
    <name evidence="11" type="ORF">SAMN05443244_3819</name>
</gene>
<evidence type="ECO:0000259" key="10">
    <source>
        <dbReference type="PROSITE" id="PS50263"/>
    </source>
</evidence>
<keyword evidence="11" id="KW-0449">Lipoprotein</keyword>
<comment type="subcellular location">
    <subcellularLocation>
        <location evidence="1 9">Cell membrane</location>
        <topology evidence="1 9">Multi-pass membrane protein</topology>
    </subcellularLocation>
</comment>
<feature type="transmembrane region" description="Helical" evidence="9">
    <location>
        <begin position="203"/>
        <end position="225"/>
    </location>
</feature>
<dbReference type="Proteomes" id="UP000182409">
    <property type="component" value="Unassembled WGS sequence"/>
</dbReference>
<name>A0A1H4TPM3_9BACT</name>
<dbReference type="EC" id="2.3.1.269" evidence="9"/>